<comment type="caution">
    <text evidence="1">The sequence shown here is derived from an EMBL/GenBank/DDBJ whole genome shotgun (WGS) entry which is preliminary data.</text>
</comment>
<dbReference type="AlphaFoldDB" id="A0A836IXA3"/>
<dbReference type="GeneID" id="94293520"/>
<keyword evidence="2" id="KW-1185">Reference proteome</keyword>
<proteinExistence type="predicted"/>
<dbReference type="KEGG" id="phet:94293520"/>
<name>A0A836IXA3_9TRYP</name>
<dbReference type="EMBL" id="JAFJZO010000012">
    <property type="protein sequence ID" value="KAG5509861.1"/>
    <property type="molecule type" value="Genomic_DNA"/>
</dbReference>
<dbReference type="Proteomes" id="UP000674318">
    <property type="component" value="Unassembled WGS sequence"/>
</dbReference>
<sequence>MRGTGVNNSSSNMGNAVELLRSFAGTQIPNTTLLRLLQPDDDVGGEDNKSEYVLANSDIHSLEAFLFGLRALITQMEEIERYLLEVVHGMEMAKKL</sequence>
<gene>
    <name evidence="1" type="ORF">JKF63_07506</name>
</gene>
<evidence type="ECO:0000313" key="2">
    <source>
        <dbReference type="Proteomes" id="UP000674318"/>
    </source>
</evidence>
<dbReference type="RefSeq" id="XP_067758868.1">
    <property type="nucleotide sequence ID" value="XM_067903443.1"/>
</dbReference>
<organism evidence="1 2">
    <name type="scientific">Porcisia hertigi</name>
    <dbReference type="NCBI Taxonomy" id="2761500"/>
    <lineage>
        <taxon>Eukaryota</taxon>
        <taxon>Discoba</taxon>
        <taxon>Euglenozoa</taxon>
        <taxon>Kinetoplastea</taxon>
        <taxon>Metakinetoplastina</taxon>
        <taxon>Trypanosomatida</taxon>
        <taxon>Trypanosomatidae</taxon>
        <taxon>Leishmaniinae</taxon>
        <taxon>Porcisia</taxon>
    </lineage>
</organism>
<reference evidence="1 2" key="1">
    <citation type="submission" date="2021-02" db="EMBL/GenBank/DDBJ databases">
        <title>Porcisia hertigi Genome sequencing and assembly.</title>
        <authorList>
            <person name="Almutairi H."/>
            <person name="Gatherer D."/>
        </authorList>
    </citation>
    <scope>NUCLEOTIDE SEQUENCE [LARGE SCALE GENOMIC DNA]</scope>
    <source>
        <strain evidence="1 2">C119</strain>
    </source>
</reference>
<dbReference type="OrthoDB" id="265582at2759"/>
<accession>A0A836IXA3</accession>
<protein>
    <submittedName>
        <fullName evidence="1">Uncharacterized protein</fullName>
    </submittedName>
</protein>
<evidence type="ECO:0000313" key="1">
    <source>
        <dbReference type="EMBL" id="KAG5509861.1"/>
    </source>
</evidence>